<accession>A0AAN8X5U1</accession>
<proteinExistence type="predicted"/>
<keyword evidence="2" id="KW-1185">Reference proteome</keyword>
<evidence type="ECO:0000313" key="1">
    <source>
        <dbReference type="EMBL" id="KAK7072604.1"/>
    </source>
</evidence>
<gene>
    <name evidence="1" type="ORF">SK128_020733</name>
</gene>
<dbReference type="Proteomes" id="UP001381693">
    <property type="component" value="Unassembled WGS sequence"/>
</dbReference>
<protein>
    <submittedName>
        <fullName evidence="1">Uncharacterized protein</fullName>
    </submittedName>
</protein>
<sequence>MTTVANEGFMGADCKCICRVGVHGERCTTQSIQGGYYANVMPSCSRSIDQPIIVTSPNYPNNITAGMCKMT</sequence>
<organism evidence="1 2">
    <name type="scientific">Halocaridina rubra</name>
    <name type="common">Hawaiian red shrimp</name>
    <dbReference type="NCBI Taxonomy" id="373956"/>
    <lineage>
        <taxon>Eukaryota</taxon>
        <taxon>Metazoa</taxon>
        <taxon>Ecdysozoa</taxon>
        <taxon>Arthropoda</taxon>
        <taxon>Crustacea</taxon>
        <taxon>Multicrustacea</taxon>
        <taxon>Malacostraca</taxon>
        <taxon>Eumalacostraca</taxon>
        <taxon>Eucarida</taxon>
        <taxon>Decapoda</taxon>
        <taxon>Pleocyemata</taxon>
        <taxon>Caridea</taxon>
        <taxon>Atyoidea</taxon>
        <taxon>Atyidae</taxon>
        <taxon>Halocaridina</taxon>
    </lineage>
</organism>
<dbReference type="EMBL" id="JAXCGZ010013407">
    <property type="protein sequence ID" value="KAK7072604.1"/>
    <property type="molecule type" value="Genomic_DNA"/>
</dbReference>
<name>A0AAN8X5U1_HALRR</name>
<reference evidence="1 2" key="1">
    <citation type="submission" date="2023-11" db="EMBL/GenBank/DDBJ databases">
        <title>Halocaridina rubra genome assembly.</title>
        <authorList>
            <person name="Smith C."/>
        </authorList>
    </citation>
    <scope>NUCLEOTIDE SEQUENCE [LARGE SCALE GENOMIC DNA]</scope>
    <source>
        <strain evidence="1">EP-1</strain>
        <tissue evidence="1">Whole</tissue>
    </source>
</reference>
<evidence type="ECO:0000313" key="2">
    <source>
        <dbReference type="Proteomes" id="UP001381693"/>
    </source>
</evidence>
<comment type="caution">
    <text evidence="1">The sequence shown here is derived from an EMBL/GenBank/DDBJ whole genome shotgun (WGS) entry which is preliminary data.</text>
</comment>
<dbReference type="AlphaFoldDB" id="A0AAN8X5U1"/>